<protein>
    <submittedName>
        <fullName evidence="3">Kazal domain protein</fullName>
    </submittedName>
</protein>
<name>A0A7H0GWB0_9BACT</name>
<dbReference type="Pfam" id="PF00050">
    <property type="entry name" value="Kazal_1"/>
    <property type="match status" value="1"/>
</dbReference>
<dbReference type="InterPro" id="IPR053265">
    <property type="entry name" value="Serpin"/>
</dbReference>
<feature type="domain" description="Kazal-like" evidence="2">
    <location>
        <begin position="30"/>
        <end position="84"/>
    </location>
</feature>
<gene>
    <name evidence="3" type="ORF">H9L05_02065</name>
</gene>
<dbReference type="PROSITE" id="PS51465">
    <property type="entry name" value="KAZAL_2"/>
    <property type="match status" value="1"/>
</dbReference>
<keyword evidence="1" id="KW-0732">Signal</keyword>
<dbReference type="Proteomes" id="UP000516093">
    <property type="component" value="Chromosome"/>
</dbReference>
<dbReference type="InterPro" id="IPR036058">
    <property type="entry name" value="Kazal_dom_sf"/>
</dbReference>
<dbReference type="SUPFAM" id="SSF100895">
    <property type="entry name" value="Kazal-type serine protease inhibitors"/>
    <property type="match status" value="1"/>
</dbReference>
<dbReference type="PANTHER" id="PTHR21131:SF0">
    <property type="entry name" value="GEO10195P1-RELATED"/>
    <property type="match status" value="1"/>
</dbReference>
<dbReference type="SMART" id="SM00280">
    <property type="entry name" value="KAZAL"/>
    <property type="match status" value="1"/>
</dbReference>
<dbReference type="KEGG" id="hqi:H9L05_02065"/>
<sequence length="88" mass="8951">MKNLLFAAAFLPLLAMCSQPPAATTATTPAASTAACIDSAKIDPAGICTMQYDPVCGCDGKTYSNDCVASNAGVLTFTKGECPTTPKN</sequence>
<reference evidence="3 4" key="1">
    <citation type="submission" date="2020-08" db="EMBL/GenBank/DDBJ databases">
        <title>Genome sequence of Hymenobacter qilianensis JCM 19763T.</title>
        <authorList>
            <person name="Hyun D.-W."/>
            <person name="Bae J.-W."/>
        </authorList>
    </citation>
    <scope>NUCLEOTIDE SEQUENCE [LARGE SCALE GENOMIC DNA]</scope>
    <source>
        <strain evidence="3 4">JCM 19763</strain>
    </source>
</reference>
<evidence type="ECO:0000259" key="2">
    <source>
        <dbReference type="PROSITE" id="PS51465"/>
    </source>
</evidence>
<evidence type="ECO:0000256" key="1">
    <source>
        <dbReference type="SAM" id="SignalP"/>
    </source>
</evidence>
<feature type="chain" id="PRO_5028890012" evidence="1">
    <location>
        <begin position="23"/>
        <end position="88"/>
    </location>
</feature>
<feature type="signal peptide" evidence="1">
    <location>
        <begin position="1"/>
        <end position="22"/>
    </location>
</feature>
<evidence type="ECO:0000313" key="4">
    <source>
        <dbReference type="Proteomes" id="UP000516093"/>
    </source>
</evidence>
<dbReference type="CDD" id="cd00104">
    <property type="entry name" value="KAZAL_FS"/>
    <property type="match status" value="1"/>
</dbReference>
<dbReference type="InterPro" id="IPR002350">
    <property type="entry name" value="Kazal_dom"/>
</dbReference>
<dbReference type="AlphaFoldDB" id="A0A7H0GWB0"/>
<organism evidence="3 4">
    <name type="scientific">Hymenobacter qilianensis</name>
    <dbReference type="NCBI Taxonomy" id="1385715"/>
    <lineage>
        <taxon>Bacteria</taxon>
        <taxon>Pseudomonadati</taxon>
        <taxon>Bacteroidota</taxon>
        <taxon>Cytophagia</taxon>
        <taxon>Cytophagales</taxon>
        <taxon>Hymenobacteraceae</taxon>
        <taxon>Hymenobacter</taxon>
    </lineage>
</organism>
<proteinExistence type="predicted"/>
<accession>A0A7H0GWB0</accession>
<dbReference type="PANTHER" id="PTHR21131">
    <property type="entry name" value="SERINE-TYPE ENDOPEPTIDASE INHIBITOR"/>
    <property type="match status" value="1"/>
</dbReference>
<keyword evidence="4" id="KW-1185">Reference proteome</keyword>
<evidence type="ECO:0000313" key="3">
    <source>
        <dbReference type="EMBL" id="QNP52576.1"/>
    </source>
</evidence>
<dbReference type="Gene3D" id="3.30.60.30">
    <property type="match status" value="1"/>
</dbReference>
<dbReference type="EMBL" id="CP060784">
    <property type="protein sequence ID" value="QNP52576.1"/>
    <property type="molecule type" value="Genomic_DNA"/>
</dbReference>